<dbReference type="CDD" id="cd08414">
    <property type="entry name" value="PBP2_LTTR_aromatics_like"/>
    <property type="match status" value="1"/>
</dbReference>
<evidence type="ECO:0000313" key="6">
    <source>
        <dbReference type="EMBL" id="MET3586437.1"/>
    </source>
</evidence>
<dbReference type="EMBL" id="JBEPLJ010000009">
    <property type="protein sequence ID" value="MET3586437.1"/>
    <property type="molecule type" value="Genomic_DNA"/>
</dbReference>
<feature type="domain" description="HTH lysR-type" evidence="5">
    <location>
        <begin position="1"/>
        <end position="58"/>
    </location>
</feature>
<dbReference type="InterPro" id="IPR036390">
    <property type="entry name" value="WH_DNA-bd_sf"/>
</dbReference>
<accession>A0ABV2H7B1</accession>
<name>A0ABV2H7B1_9HYPH</name>
<keyword evidence="3 6" id="KW-0238">DNA-binding</keyword>
<dbReference type="Gene3D" id="3.40.190.10">
    <property type="entry name" value="Periplasmic binding protein-like II"/>
    <property type="match status" value="2"/>
</dbReference>
<dbReference type="PANTHER" id="PTHR30346">
    <property type="entry name" value="TRANSCRIPTIONAL DUAL REGULATOR HCAR-RELATED"/>
    <property type="match status" value="1"/>
</dbReference>
<evidence type="ECO:0000256" key="2">
    <source>
        <dbReference type="ARBA" id="ARBA00023015"/>
    </source>
</evidence>
<dbReference type="PRINTS" id="PR00039">
    <property type="entry name" value="HTHLYSR"/>
</dbReference>
<comment type="caution">
    <text evidence="6">The sequence shown here is derived from an EMBL/GenBank/DDBJ whole genome shotgun (WGS) entry which is preliminary data.</text>
</comment>
<dbReference type="InterPro" id="IPR005119">
    <property type="entry name" value="LysR_subst-bd"/>
</dbReference>
<proteinExistence type="inferred from homology"/>
<comment type="similarity">
    <text evidence="1">Belongs to the LysR transcriptional regulatory family.</text>
</comment>
<keyword evidence="7" id="KW-1185">Reference proteome</keyword>
<dbReference type="Pfam" id="PF03466">
    <property type="entry name" value="LysR_substrate"/>
    <property type="match status" value="1"/>
</dbReference>
<protein>
    <submittedName>
        <fullName evidence="6">DNA-binding transcriptional LysR family regulator</fullName>
    </submittedName>
</protein>
<keyword evidence="4" id="KW-0804">Transcription</keyword>
<dbReference type="SUPFAM" id="SSF46785">
    <property type="entry name" value="Winged helix' DNA-binding domain"/>
    <property type="match status" value="1"/>
</dbReference>
<dbReference type="GO" id="GO:0003677">
    <property type="term" value="F:DNA binding"/>
    <property type="evidence" value="ECO:0007669"/>
    <property type="project" value="UniProtKB-KW"/>
</dbReference>
<dbReference type="PROSITE" id="PS50931">
    <property type="entry name" value="HTH_LYSR"/>
    <property type="match status" value="1"/>
</dbReference>
<dbReference type="RefSeq" id="WP_247244431.1">
    <property type="nucleotide sequence ID" value="NZ_JALJRA010000009.1"/>
</dbReference>
<dbReference type="InterPro" id="IPR000847">
    <property type="entry name" value="LysR_HTH_N"/>
</dbReference>
<dbReference type="InterPro" id="IPR036388">
    <property type="entry name" value="WH-like_DNA-bd_sf"/>
</dbReference>
<keyword evidence="2" id="KW-0805">Transcription regulation</keyword>
<dbReference type="SUPFAM" id="SSF53850">
    <property type="entry name" value="Periplasmic binding protein-like II"/>
    <property type="match status" value="1"/>
</dbReference>
<evidence type="ECO:0000259" key="5">
    <source>
        <dbReference type="PROSITE" id="PS50931"/>
    </source>
</evidence>
<evidence type="ECO:0000256" key="3">
    <source>
        <dbReference type="ARBA" id="ARBA00023125"/>
    </source>
</evidence>
<evidence type="ECO:0000256" key="1">
    <source>
        <dbReference type="ARBA" id="ARBA00009437"/>
    </source>
</evidence>
<sequence length="302" mass="33401">MELRQLSYFVAVAEELHFGRAAARMCIAQPALSTQVQALEKHLGVQLLHRTTRKVELTRAGEVFYDRCIRILGDISLSTELARSADGKGSREIRIGTIYPATIGVLPSFLSRIARKCPGIRIHTASGSTGGIIRSIEAGQLNLGFIRPVENIGSLRFFSISHERYLLAVQKDSPLAAMEDVGIEDLRDQKIISFSRSNLSYTERYFAEKFEEHDLAGRVAYSCDDTFSMVSLVSAGLGVGFVPEWTRDLPNRSIELKKVRGVDLKIGLGVAWNKEDPTAGRDDIIDIARSLARPAGRRLRAA</sequence>
<evidence type="ECO:0000256" key="4">
    <source>
        <dbReference type="ARBA" id="ARBA00023163"/>
    </source>
</evidence>
<dbReference type="Gene3D" id="1.10.10.10">
    <property type="entry name" value="Winged helix-like DNA-binding domain superfamily/Winged helix DNA-binding domain"/>
    <property type="match status" value="1"/>
</dbReference>
<dbReference type="Pfam" id="PF00126">
    <property type="entry name" value="HTH_1"/>
    <property type="match status" value="1"/>
</dbReference>
<organism evidence="6 7">
    <name type="scientific">Pseudorhizobium tarimense</name>
    <dbReference type="NCBI Taxonomy" id="1079109"/>
    <lineage>
        <taxon>Bacteria</taxon>
        <taxon>Pseudomonadati</taxon>
        <taxon>Pseudomonadota</taxon>
        <taxon>Alphaproteobacteria</taxon>
        <taxon>Hyphomicrobiales</taxon>
        <taxon>Rhizobiaceae</taxon>
        <taxon>Rhizobium/Agrobacterium group</taxon>
        <taxon>Pseudorhizobium</taxon>
    </lineage>
</organism>
<dbReference type="PANTHER" id="PTHR30346:SF28">
    <property type="entry name" value="HTH-TYPE TRANSCRIPTIONAL REGULATOR CYNR"/>
    <property type="match status" value="1"/>
</dbReference>
<evidence type="ECO:0000313" key="7">
    <source>
        <dbReference type="Proteomes" id="UP001549031"/>
    </source>
</evidence>
<reference evidence="6 7" key="1">
    <citation type="submission" date="2024-06" db="EMBL/GenBank/DDBJ databases">
        <title>Genomic Encyclopedia of Type Strains, Phase IV (KMG-IV): sequencing the most valuable type-strain genomes for metagenomic binning, comparative biology and taxonomic classification.</title>
        <authorList>
            <person name="Goeker M."/>
        </authorList>
    </citation>
    <scope>NUCLEOTIDE SEQUENCE [LARGE SCALE GENOMIC DNA]</scope>
    <source>
        <strain evidence="6 7">DSM 105042</strain>
    </source>
</reference>
<gene>
    <name evidence="6" type="ORF">ABID21_002555</name>
</gene>
<dbReference type="Proteomes" id="UP001549031">
    <property type="component" value="Unassembled WGS sequence"/>
</dbReference>